<dbReference type="Proteomes" id="UP001152320">
    <property type="component" value="Chromosome 14"/>
</dbReference>
<reference evidence="1" key="1">
    <citation type="submission" date="2021-10" db="EMBL/GenBank/DDBJ databases">
        <title>Tropical sea cucumber genome reveals ecological adaptation and Cuvierian tubules defense mechanism.</title>
        <authorList>
            <person name="Chen T."/>
        </authorList>
    </citation>
    <scope>NUCLEOTIDE SEQUENCE</scope>
    <source>
        <strain evidence="1">Nanhai2018</strain>
        <tissue evidence="1">Muscle</tissue>
    </source>
</reference>
<dbReference type="InterPro" id="IPR011042">
    <property type="entry name" value="6-blade_b-propeller_TolB-like"/>
</dbReference>
<name>A0A9Q1BNX0_HOLLE</name>
<protein>
    <submittedName>
        <fullName evidence="1">Uncharacterized protein</fullName>
    </submittedName>
</protein>
<keyword evidence="2" id="KW-1185">Reference proteome</keyword>
<sequence>MKAKADGSEGQTLVDGLNDPRTIVQDEEMFLYWVDVATSSVGRIRTDGSMEEELFNHNVFTGVHSFVLDSFTYYWSRPADKDIIDVDRHNPNLIGTLSVKDAVTMEGLYYFKSDQPIARK</sequence>
<dbReference type="AlphaFoldDB" id="A0A9Q1BNX0"/>
<proteinExistence type="predicted"/>
<evidence type="ECO:0000313" key="2">
    <source>
        <dbReference type="Proteomes" id="UP001152320"/>
    </source>
</evidence>
<gene>
    <name evidence="1" type="ORF">HOLleu_29425</name>
</gene>
<dbReference type="SUPFAM" id="SSF63825">
    <property type="entry name" value="YWTD domain"/>
    <property type="match status" value="1"/>
</dbReference>
<evidence type="ECO:0000313" key="1">
    <source>
        <dbReference type="EMBL" id="KAJ8029899.1"/>
    </source>
</evidence>
<organism evidence="1 2">
    <name type="scientific">Holothuria leucospilota</name>
    <name type="common">Black long sea cucumber</name>
    <name type="synonym">Mertensiothuria leucospilota</name>
    <dbReference type="NCBI Taxonomy" id="206669"/>
    <lineage>
        <taxon>Eukaryota</taxon>
        <taxon>Metazoa</taxon>
        <taxon>Echinodermata</taxon>
        <taxon>Eleutherozoa</taxon>
        <taxon>Echinozoa</taxon>
        <taxon>Holothuroidea</taxon>
        <taxon>Aspidochirotacea</taxon>
        <taxon>Aspidochirotida</taxon>
        <taxon>Holothuriidae</taxon>
        <taxon>Holothuria</taxon>
    </lineage>
</organism>
<dbReference type="Gene3D" id="2.120.10.30">
    <property type="entry name" value="TolB, C-terminal domain"/>
    <property type="match status" value="1"/>
</dbReference>
<comment type="caution">
    <text evidence="1">The sequence shown here is derived from an EMBL/GenBank/DDBJ whole genome shotgun (WGS) entry which is preliminary data.</text>
</comment>
<accession>A0A9Q1BNX0</accession>
<dbReference type="EMBL" id="JAIZAY010000014">
    <property type="protein sequence ID" value="KAJ8029899.1"/>
    <property type="molecule type" value="Genomic_DNA"/>
</dbReference>